<keyword evidence="2 6" id="KW-0812">Transmembrane</keyword>
<dbReference type="Gene3D" id="1.20.1740.10">
    <property type="entry name" value="Amino acid/polyamine transporter I"/>
    <property type="match status" value="1"/>
</dbReference>
<keyword evidence="3 6" id="KW-1133">Transmembrane helix</keyword>
<dbReference type="Pfam" id="PF13520">
    <property type="entry name" value="AA_permease_2"/>
    <property type="match status" value="1"/>
</dbReference>
<feature type="compositionally biased region" description="Basic and acidic residues" evidence="5">
    <location>
        <begin position="68"/>
        <end position="78"/>
    </location>
</feature>
<dbReference type="InterPro" id="IPR002293">
    <property type="entry name" value="AA/rel_permease1"/>
</dbReference>
<keyword evidence="4 6" id="KW-0472">Membrane</keyword>
<dbReference type="OrthoDB" id="1718410at2759"/>
<feature type="transmembrane region" description="Helical" evidence="6">
    <location>
        <begin position="480"/>
        <end position="501"/>
    </location>
</feature>
<feature type="region of interest" description="Disordered" evidence="5">
    <location>
        <begin position="1"/>
        <end position="78"/>
    </location>
</feature>
<name>G4TDI5_SERID</name>
<dbReference type="GO" id="GO:0015171">
    <property type="term" value="F:amino acid transmembrane transporter activity"/>
    <property type="evidence" value="ECO:0007669"/>
    <property type="project" value="TreeGrafter"/>
</dbReference>
<evidence type="ECO:0000256" key="2">
    <source>
        <dbReference type="ARBA" id="ARBA00022692"/>
    </source>
</evidence>
<feature type="transmembrane region" description="Helical" evidence="6">
    <location>
        <begin position="272"/>
        <end position="293"/>
    </location>
</feature>
<evidence type="ECO:0000256" key="1">
    <source>
        <dbReference type="ARBA" id="ARBA00004141"/>
    </source>
</evidence>
<feature type="transmembrane region" description="Helical" evidence="6">
    <location>
        <begin position="540"/>
        <end position="558"/>
    </location>
</feature>
<evidence type="ECO:0000256" key="5">
    <source>
        <dbReference type="SAM" id="MobiDB-lite"/>
    </source>
</evidence>
<evidence type="ECO:0000313" key="8">
    <source>
        <dbReference type="Proteomes" id="UP000007148"/>
    </source>
</evidence>
<dbReference type="Proteomes" id="UP000007148">
    <property type="component" value="Unassembled WGS sequence"/>
</dbReference>
<dbReference type="AlphaFoldDB" id="G4TDI5"/>
<evidence type="ECO:0008006" key="9">
    <source>
        <dbReference type="Google" id="ProtNLM"/>
    </source>
</evidence>
<sequence length="740" mass="80940">MSETSKGGGIPRLNQQQRPQSPLQHASSTRRRIHSRLSQPRAVANAHPLQDDSEGLDTVPELPISPRSWKEAAEKRSQPELFDDIHDDSSVHPPSFAQSEFETIVRRQKTNPHGLKIVNIPSRYPTLDNDWEFAGWGSMSYLELSQNDMEAARKELKQVSKTLDPLRVSSIAANAVVGSVFYSFPAVAAASGVLSPIALTVACLLLTLYKPVMRELGSAARSNGSNYTYLLQFCGKTAALMGAAVTLLDGVATSAVSAATASEYLAGEFSNLPIPIPAISICFLTIITLIALAKARDSTIVTLSFFFIHAVTMIVLMLVSCTAWAKRGSATLLVNWSQRPTSPSQIIHDLFFGASIGYLGVSGFETIPSYVEMVAPQHYSTVISTIISSVTLLNGPLMLLVYALLPSDQILHGTNILSVLSGEVGGHWLRTLLVVDAMLVLCGGMATGIFTACNLMTTLTHDGVLPKFALRPMPLTGQPFLTPIFFLLACIVMYATAAFRLATMSSIFSVTVLTVLLMYPISNILLKFNRDRLPRKYKTSLMMTALAFVSTLTVLIGNLVLSPIALGLFACYFAFILGSLLIAKSQAKIARVVIWLYGQSEVFQKFKLTRGLDVVCVKLIKATRRHPICVWVKGDDIYHLLEYILYVRRNEPTGRIIFLHAYHDVENIPSELAPNTKILDEALPSITLDLTFVPGTFGPELVQAASKKLNIPKSSMFASCFGSNHPHSLADYRGLRVIHH</sequence>
<keyword evidence="8" id="KW-1185">Reference proteome</keyword>
<comment type="caution">
    <text evidence="7">The sequence shown here is derived from an EMBL/GenBank/DDBJ whole genome shotgun (WGS) entry which is preliminary data.</text>
</comment>
<evidence type="ECO:0000256" key="4">
    <source>
        <dbReference type="ARBA" id="ARBA00023136"/>
    </source>
</evidence>
<evidence type="ECO:0000313" key="7">
    <source>
        <dbReference type="EMBL" id="CCA69376.1"/>
    </source>
</evidence>
<dbReference type="PANTHER" id="PTHR43243">
    <property type="entry name" value="INNER MEMBRANE TRANSPORTER YGJI-RELATED"/>
    <property type="match status" value="1"/>
</dbReference>
<feature type="compositionally biased region" description="Gly residues" evidence="5">
    <location>
        <begin position="1"/>
        <end position="10"/>
    </location>
</feature>
<evidence type="ECO:0000256" key="6">
    <source>
        <dbReference type="SAM" id="Phobius"/>
    </source>
</evidence>
<dbReference type="HOGENOM" id="CLU_012451_0_0_1"/>
<protein>
    <recommendedName>
        <fullName evidence="9">AAAP amino acid permease</fullName>
    </recommendedName>
</protein>
<dbReference type="EMBL" id="CAFZ01000053">
    <property type="protein sequence ID" value="CCA69376.1"/>
    <property type="molecule type" value="Genomic_DNA"/>
</dbReference>
<feature type="transmembrane region" description="Helical" evidence="6">
    <location>
        <begin position="300"/>
        <end position="325"/>
    </location>
</feature>
<feature type="transmembrane region" description="Helical" evidence="6">
    <location>
        <begin position="229"/>
        <end position="252"/>
    </location>
</feature>
<feature type="transmembrane region" description="Helical" evidence="6">
    <location>
        <begin position="507"/>
        <end position="528"/>
    </location>
</feature>
<comment type="subcellular location">
    <subcellularLocation>
        <location evidence="1">Membrane</location>
        <topology evidence="1">Multi-pass membrane protein</topology>
    </subcellularLocation>
</comment>
<feature type="transmembrane region" description="Helical" evidence="6">
    <location>
        <begin position="345"/>
        <end position="367"/>
    </location>
</feature>
<dbReference type="OMA" id="IDFVHVC"/>
<dbReference type="PANTHER" id="PTHR43243:SF20">
    <property type="entry name" value="CATIONIC AMINO ACID TRANSPORTER 3"/>
    <property type="match status" value="1"/>
</dbReference>
<reference evidence="7 8" key="1">
    <citation type="journal article" date="2011" name="PLoS Pathog.">
        <title>Endophytic Life Strategies Decoded by Genome and Transcriptome Analyses of the Mutualistic Root Symbiont Piriformospora indica.</title>
        <authorList>
            <person name="Zuccaro A."/>
            <person name="Lahrmann U."/>
            <person name="Guldener U."/>
            <person name="Langen G."/>
            <person name="Pfiffi S."/>
            <person name="Biedenkopf D."/>
            <person name="Wong P."/>
            <person name="Samans B."/>
            <person name="Grimm C."/>
            <person name="Basiewicz M."/>
            <person name="Murat C."/>
            <person name="Martin F."/>
            <person name="Kogel K.H."/>
        </authorList>
    </citation>
    <scope>NUCLEOTIDE SEQUENCE [LARGE SCALE GENOMIC DNA]</scope>
    <source>
        <strain evidence="7 8">DSM 11827</strain>
    </source>
</reference>
<proteinExistence type="predicted"/>
<dbReference type="GO" id="GO:0005886">
    <property type="term" value="C:plasma membrane"/>
    <property type="evidence" value="ECO:0007669"/>
    <property type="project" value="TreeGrafter"/>
</dbReference>
<feature type="transmembrane region" description="Helical" evidence="6">
    <location>
        <begin position="379"/>
        <end position="405"/>
    </location>
</feature>
<dbReference type="eggNOG" id="ENOG502QT3M">
    <property type="taxonomic scope" value="Eukaryota"/>
</dbReference>
<dbReference type="STRING" id="1109443.G4TDI5"/>
<gene>
    <name evidence="7" type="ORF">PIIN_03275</name>
</gene>
<accession>G4TDI5</accession>
<feature type="compositionally biased region" description="Polar residues" evidence="5">
    <location>
        <begin position="13"/>
        <end position="27"/>
    </location>
</feature>
<feature type="transmembrane region" description="Helical" evidence="6">
    <location>
        <begin position="564"/>
        <end position="583"/>
    </location>
</feature>
<evidence type="ECO:0000256" key="3">
    <source>
        <dbReference type="ARBA" id="ARBA00022989"/>
    </source>
</evidence>
<feature type="transmembrane region" description="Helical" evidence="6">
    <location>
        <begin position="190"/>
        <end position="209"/>
    </location>
</feature>
<dbReference type="InParanoid" id="G4TDI5"/>
<feature type="transmembrane region" description="Helical" evidence="6">
    <location>
        <begin position="437"/>
        <end position="459"/>
    </location>
</feature>
<organism evidence="7 8">
    <name type="scientific">Serendipita indica (strain DSM 11827)</name>
    <name type="common">Root endophyte fungus</name>
    <name type="synonym">Piriformospora indica</name>
    <dbReference type="NCBI Taxonomy" id="1109443"/>
    <lineage>
        <taxon>Eukaryota</taxon>
        <taxon>Fungi</taxon>
        <taxon>Dikarya</taxon>
        <taxon>Basidiomycota</taxon>
        <taxon>Agaricomycotina</taxon>
        <taxon>Agaricomycetes</taxon>
        <taxon>Sebacinales</taxon>
        <taxon>Serendipitaceae</taxon>
        <taxon>Serendipita</taxon>
    </lineage>
</organism>